<evidence type="ECO:0000256" key="2">
    <source>
        <dbReference type="SAM" id="Phobius"/>
    </source>
</evidence>
<feature type="compositionally biased region" description="Low complexity" evidence="1">
    <location>
        <begin position="78"/>
        <end position="94"/>
    </location>
</feature>
<keyword evidence="2" id="KW-0812">Transmembrane</keyword>
<reference evidence="3 4" key="1">
    <citation type="submission" date="2020-08" db="EMBL/GenBank/DDBJ databases">
        <title>Edaphobacter telluris sp. nov. and Acidobacterium dinghuensis sp. nov., two acidobacteria isolated from forest soil.</title>
        <authorList>
            <person name="Fu J."/>
            <person name="Qiu L."/>
        </authorList>
    </citation>
    <scope>NUCLEOTIDE SEQUENCE [LARGE SCALE GENOMIC DNA]</scope>
    <source>
        <strain evidence="3">4Y35</strain>
    </source>
</reference>
<feature type="transmembrane region" description="Helical" evidence="2">
    <location>
        <begin position="48"/>
        <end position="68"/>
    </location>
</feature>
<accession>A0A7G8BKE9</accession>
<name>A0A7G8BKE9_9BACT</name>
<evidence type="ECO:0000256" key="1">
    <source>
        <dbReference type="SAM" id="MobiDB-lite"/>
    </source>
</evidence>
<proteinExistence type="predicted"/>
<dbReference type="RefSeq" id="WP_186744112.1">
    <property type="nucleotide sequence ID" value="NZ_CP060394.1"/>
</dbReference>
<organism evidence="3 4">
    <name type="scientific">Alloacidobacterium dinghuense</name>
    <dbReference type="NCBI Taxonomy" id="2763107"/>
    <lineage>
        <taxon>Bacteria</taxon>
        <taxon>Pseudomonadati</taxon>
        <taxon>Acidobacteriota</taxon>
        <taxon>Terriglobia</taxon>
        <taxon>Terriglobales</taxon>
        <taxon>Acidobacteriaceae</taxon>
        <taxon>Alloacidobacterium</taxon>
    </lineage>
</organism>
<dbReference type="AlphaFoldDB" id="A0A7G8BKE9"/>
<dbReference type="EMBL" id="CP060394">
    <property type="protein sequence ID" value="QNI33019.1"/>
    <property type="molecule type" value="Genomic_DNA"/>
</dbReference>
<gene>
    <name evidence="3" type="ORF">H7849_03305</name>
</gene>
<dbReference type="KEGG" id="adin:H7849_03305"/>
<sequence>MPLDTPEFEAEVEQAIATYADPRDGGHPPALTARVMAAVEARRRKHRWWLGIAVAVPMLSCLIAALFYRQQAETRPQVANNPSVASSSTPVVVPRQSSAPKLEVAQHGTAHHKPRELPKLDQFPTPSAPTEQEQLLMQFTAHAPPKAQQLVAKARTQLDEPLHIAELSIPYLDSDTQP</sequence>
<evidence type="ECO:0000313" key="4">
    <source>
        <dbReference type="Proteomes" id="UP000515312"/>
    </source>
</evidence>
<keyword evidence="4" id="KW-1185">Reference proteome</keyword>
<feature type="region of interest" description="Disordered" evidence="1">
    <location>
        <begin position="74"/>
        <end position="129"/>
    </location>
</feature>
<keyword evidence="2" id="KW-0472">Membrane</keyword>
<protein>
    <submittedName>
        <fullName evidence="3">Uncharacterized protein</fullName>
    </submittedName>
</protein>
<dbReference type="Proteomes" id="UP000515312">
    <property type="component" value="Chromosome"/>
</dbReference>
<keyword evidence="2" id="KW-1133">Transmembrane helix</keyword>
<evidence type="ECO:0000313" key="3">
    <source>
        <dbReference type="EMBL" id="QNI33019.1"/>
    </source>
</evidence>